<dbReference type="InterPro" id="IPR001509">
    <property type="entry name" value="Epimerase_deHydtase"/>
</dbReference>
<feature type="domain" description="NAD-dependent epimerase/dehydratase" evidence="2">
    <location>
        <begin position="3"/>
        <end position="210"/>
    </location>
</feature>
<dbReference type="SUPFAM" id="SSF51735">
    <property type="entry name" value="NAD(P)-binding Rossmann-fold domains"/>
    <property type="match status" value="1"/>
</dbReference>
<gene>
    <name evidence="4" type="ORF">OM074_09875</name>
</gene>
<keyword evidence="5" id="KW-1185">Reference proteome</keyword>
<evidence type="ECO:0000259" key="2">
    <source>
        <dbReference type="Pfam" id="PF01370"/>
    </source>
</evidence>
<evidence type="ECO:0000313" key="5">
    <source>
        <dbReference type="Proteomes" id="UP001207408"/>
    </source>
</evidence>
<comment type="caution">
    <text evidence="4">The sequence shown here is derived from an EMBL/GenBank/DDBJ whole genome shotgun (WGS) entry which is preliminary data.</text>
</comment>
<proteinExistence type="inferred from homology"/>
<name>A0AAE3MF53_9BACT</name>
<dbReference type="PANTHER" id="PTHR11092:SF0">
    <property type="entry name" value="EPIMERASE FAMILY PROTEIN SDR39U1"/>
    <property type="match status" value="1"/>
</dbReference>
<dbReference type="InterPro" id="IPR013549">
    <property type="entry name" value="DUF1731"/>
</dbReference>
<evidence type="ECO:0000313" key="4">
    <source>
        <dbReference type="EMBL" id="MCW3805937.1"/>
    </source>
</evidence>
<dbReference type="Proteomes" id="UP001207408">
    <property type="component" value="Unassembled WGS sequence"/>
</dbReference>
<dbReference type="RefSeq" id="WP_301199309.1">
    <property type="nucleotide sequence ID" value="NZ_JAPDPI010000017.1"/>
</dbReference>
<dbReference type="Pfam" id="PF01370">
    <property type="entry name" value="Epimerase"/>
    <property type="match status" value="1"/>
</dbReference>
<protein>
    <submittedName>
        <fullName evidence="4">TIGR01777 family oxidoreductase</fullName>
    </submittedName>
</protein>
<evidence type="ECO:0000256" key="1">
    <source>
        <dbReference type="ARBA" id="ARBA00009353"/>
    </source>
</evidence>
<dbReference type="PANTHER" id="PTHR11092">
    <property type="entry name" value="SUGAR NUCLEOTIDE EPIMERASE RELATED"/>
    <property type="match status" value="1"/>
</dbReference>
<dbReference type="NCBIfam" id="TIGR01777">
    <property type="entry name" value="yfcH"/>
    <property type="match status" value="1"/>
</dbReference>
<dbReference type="InterPro" id="IPR010099">
    <property type="entry name" value="SDR39U1"/>
</dbReference>
<dbReference type="EMBL" id="JAPDPI010000017">
    <property type="protein sequence ID" value="MCW3805937.1"/>
    <property type="molecule type" value="Genomic_DNA"/>
</dbReference>
<dbReference type="Pfam" id="PF08338">
    <property type="entry name" value="DUF1731"/>
    <property type="match status" value="1"/>
</dbReference>
<comment type="similarity">
    <text evidence="1">Belongs to the NAD(P)-dependent epimerase/dehydratase family. SDR39U1 subfamily.</text>
</comment>
<dbReference type="AlphaFoldDB" id="A0AAE3MF53"/>
<evidence type="ECO:0000259" key="3">
    <source>
        <dbReference type="Pfam" id="PF08338"/>
    </source>
</evidence>
<feature type="domain" description="DUF1731" evidence="3">
    <location>
        <begin position="237"/>
        <end position="283"/>
    </location>
</feature>
<dbReference type="Gene3D" id="3.40.50.720">
    <property type="entry name" value="NAD(P)-binding Rossmann-like Domain"/>
    <property type="match status" value="1"/>
</dbReference>
<organism evidence="4 5">
    <name type="scientific">Plebeiibacterium marinum</name>
    <dbReference type="NCBI Taxonomy" id="2992111"/>
    <lineage>
        <taxon>Bacteria</taxon>
        <taxon>Pseudomonadati</taxon>
        <taxon>Bacteroidota</taxon>
        <taxon>Bacteroidia</taxon>
        <taxon>Marinilabiliales</taxon>
        <taxon>Marinilabiliaceae</taxon>
        <taxon>Plebeiibacterium</taxon>
    </lineage>
</organism>
<dbReference type="InterPro" id="IPR036291">
    <property type="entry name" value="NAD(P)-bd_dom_sf"/>
</dbReference>
<reference evidence="4" key="1">
    <citation type="submission" date="2022-10" db="EMBL/GenBank/DDBJ databases">
        <authorList>
            <person name="Yu W.X."/>
        </authorList>
    </citation>
    <scope>NUCLEOTIDE SEQUENCE</scope>
    <source>
        <strain evidence="4">D04</strain>
    </source>
</reference>
<accession>A0AAE3MF53</accession>
<sequence length="287" mass="31994">MKICLTGGSGFLGTRLSEFFFDNGYVVENISRSDLNKGVGAIAQKIEGSEMLVNLAGASIMKRWTSKYKKEIYNSRINTTKQLVEAFVQVKSKPKIVLSASAVGIYDTYDVHDEFSDHYADDFLARVCKDWEAAITPLANENIRFAVMRLGVVLDQFDGALSKMLPSFRMGVGATIGDGYQAFPFIHINDFLSAVWYVLKNPESKGVYNLVAPELVSNRELAKGIGKRLKRPVFLQMPERLLRLMFGDGADVLTKGQKVVPQRLLDLGYPFQFPTLDMALDDLLLGD</sequence>